<dbReference type="GeneID" id="19949386"/>
<dbReference type="SUPFAM" id="SSF56112">
    <property type="entry name" value="Protein kinase-like (PK-like)"/>
    <property type="match status" value="1"/>
</dbReference>
<dbReference type="OrthoDB" id="4062651at2759"/>
<evidence type="ECO:0000313" key="5">
    <source>
        <dbReference type="Proteomes" id="UP000030762"/>
    </source>
</evidence>
<proteinExistence type="predicted"/>
<reference evidence="4 5" key="1">
    <citation type="submission" date="2012-04" db="EMBL/GenBank/DDBJ databases">
        <title>The Genome Sequence of Saprolegnia declina VS20.</title>
        <authorList>
            <consortium name="The Broad Institute Genome Sequencing Platform"/>
            <person name="Russ C."/>
            <person name="Nusbaum C."/>
            <person name="Tyler B."/>
            <person name="van West P."/>
            <person name="Dieguez-Uribeondo J."/>
            <person name="de Bruijn I."/>
            <person name="Tripathy S."/>
            <person name="Jiang R."/>
            <person name="Young S.K."/>
            <person name="Zeng Q."/>
            <person name="Gargeya S."/>
            <person name="Fitzgerald M."/>
            <person name="Haas B."/>
            <person name="Abouelleil A."/>
            <person name="Alvarado L."/>
            <person name="Arachchi H.M."/>
            <person name="Berlin A."/>
            <person name="Chapman S.B."/>
            <person name="Goldberg J."/>
            <person name="Griggs A."/>
            <person name="Gujja S."/>
            <person name="Hansen M."/>
            <person name="Howarth C."/>
            <person name="Imamovic A."/>
            <person name="Larimer J."/>
            <person name="McCowen C."/>
            <person name="Montmayeur A."/>
            <person name="Murphy C."/>
            <person name="Neiman D."/>
            <person name="Pearson M."/>
            <person name="Priest M."/>
            <person name="Roberts A."/>
            <person name="Saif S."/>
            <person name="Shea T."/>
            <person name="Sisk P."/>
            <person name="Sykes S."/>
            <person name="Wortman J."/>
            <person name="Nusbaum C."/>
            <person name="Birren B."/>
        </authorList>
    </citation>
    <scope>NUCLEOTIDE SEQUENCE [LARGE SCALE GENOMIC DNA]</scope>
    <source>
        <strain evidence="4 5">VS20</strain>
    </source>
</reference>
<dbReference type="PROSITE" id="PS00108">
    <property type="entry name" value="PROTEIN_KINASE_ST"/>
    <property type="match status" value="1"/>
</dbReference>
<dbReference type="STRING" id="1156394.T0QJS1"/>
<keyword evidence="1" id="KW-1133">Transmembrane helix</keyword>
<keyword evidence="4" id="KW-0808">Transferase</keyword>
<dbReference type="InterPro" id="IPR000719">
    <property type="entry name" value="Prot_kinase_dom"/>
</dbReference>
<keyword evidence="1" id="KW-0472">Membrane</keyword>
<evidence type="ECO:0000313" key="4">
    <source>
        <dbReference type="EMBL" id="EQC33980.1"/>
    </source>
</evidence>
<dbReference type="Pfam" id="PF00069">
    <property type="entry name" value="Pkinase"/>
    <property type="match status" value="1"/>
</dbReference>
<evidence type="ECO:0000256" key="1">
    <source>
        <dbReference type="SAM" id="Phobius"/>
    </source>
</evidence>
<dbReference type="PRINTS" id="PR00109">
    <property type="entry name" value="TYRKINASE"/>
</dbReference>
<dbReference type="InterPro" id="IPR032675">
    <property type="entry name" value="LRR_dom_sf"/>
</dbReference>
<dbReference type="Proteomes" id="UP000030762">
    <property type="component" value="Unassembled WGS sequence"/>
</dbReference>
<dbReference type="InterPro" id="IPR008271">
    <property type="entry name" value="Ser/Thr_kinase_AS"/>
</dbReference>
<sequence length="683" mass="75136">MSKLVIVGLLWLLASSAAQTCPYASLKKPSIIAADANCPSSSVCRLDPATCAVISVSKEQWFSNVDAIGDMTNFNGTELNIGGSTSMDLTKMVLRQTVTIVIIQHVKAVDISKVSNPTPATWYFNNVSTVTWPSTWPPSAMTTLVCHLCNLKTIPAALPQSVHHMSFQNNSIEDLSSVPDKVTYLDVSLNPVTTLANRNFSSALFYLDLGSTPIQSISRVAIGDSINLFGCYGCKDLKNVTITQATFNVLDKMEAYSPKLSTSTPRFSISTSVQTDAATCAAIGGTIQQLWKSKTTLVWQVCVVPEIVVSTPTDSSSSNTGLIAGIAVGVVVLVVVVGVLCYRRRQKEAKRLRYNGTSEDATNYFPVLATPAVSTGTAPGLSSTRDLSSKRGSIDDSDDVFNMAHLRKYKLEHSDLRVVGSKPMASGAYGDVWRGRYCDDDVAIKRIKHESTKHIQRFIEEIVLHSKMRCDYIVEFVGASWRRPTDLACVVEYMDLGDLRSFLSRTTPEQFTWAQKKLSITSIIHGLIYLHTFETPIIHRDLKSRNVLLDSKKGTKLTDFGESREMDDNTLTNGIGTYQWMAPEVILGKEYTVAADVYSFGVLLTEFSTHLTPYSDMINPHTHLPYNQQYLLTQVTSGTIKPTIDASHTPSWVADIARQCLATNPDDRPGMMMVDTIIRRLAS</sequence>
<organism evidence="4 5">
    <name type="scientific">Saprolegnia diclina (strain VS20)</name>
    <dbReference type="NCBI Taxonomy" id="1156394"/>
    <lineage>
        <taxon>Eukaryota</taxon>
        <taxon>Sar</taxon>
        <taxon>Stramenopiles</taxon>
        <taxon>Oomycota</taxon>
        <taxon>Saprolegniomycetes</taxon>
        <taxon>Saprolegniales</taxon>
        <taxon>Saprolegniaceae</taxon>
        <taxon>Saprolegnia</taxon>
    </lineage>
</organism>
<feature type="transmembrane region" description="Helical" evidence="1">
    <location>
        <begin position="322"/>
        <end position="342"/>
    </location>
</feature>
<dbReference type="InterPro" id="IPR051681">
    <property type="entry name" value="Ser/Thr_Kinases-Pseudokinases"/>
</dbReference>
<dbReference type="Gene3D" id="1.20.5.510">
    <property type="entry name" value="Single helix bin"/>
    <property type="match status" value="1"/>
</dbReference>
<name>T0QJS1_SAPDV</name>
<keyword evidence="4" id="KW-0418">Kinase</keyword>
<dbReference type="EMBL" id="JH767157">
    <property type="protein sequence ID" value="EQC33980.1"/>
    <property type="molecule type" value="Genomic_DNA"/>
</dbReference>
<dbReference type="InParanoid" id="T0QJS1"/>
<accession>T0QJS1</accession>
<dbReference type="SMART" id="SM00220">
    <property type="entry name" value="S_TKc"/>
    <property type="match status" value="1"/>
</dbReference>
<dbReference type="RefSeq" id="XP_008612775.1">
    <property type="nucleotide sequence ID" value="XM_008614553.1"/>
</dbReference>
<dbReference type="PANTHER" id="PTHR44329:SF214">
    <property type="entry name" value="PROTEIN KINASE DOMAIN-CONTAINING PROTEIN"/>
    <property type="match status" value="1"/>
</dbReference>
<dbReference type="VEuPathDB" id="FungiDB:SDRG_08659"/>
<evidence type="ECO:0000259" key="3">
    <source>
        <dbReference type="PROSITE" id="PS50011"/>
    </source>
</evidence>
<dbReference type="Gene3D" id="3.80.10.10">
    <property type="entry name" value="Ribonuclease Inhibitor"/>
    <property type="match status" value="1"/>
</dbReference>
<protein>
    <submittedName>
        <fullName evidence="4">TKL protein kinase</fullName>
    </submittedName>
</protein>
<keyword evidence="1" id="KW-0812">Transmembrane</keyword>
<keyword evidence="5" id="KW-1185">Reference proteome</keyword>
<dbReference type="GO" id="GO:0005524">
    <property type="term" value="F:ATP binding"/>
    <property type="evidence" value="ECO:0007669"/>
    <property type="project" value="InterPro"/>
</dbReference>
<dbReference type="Gene3D" id="1.10.510.10">
    <property type="entry name" value="Transferase(Phosphotransferase) domain 1"/>
    <property type="match status" value="1"/>
</dbReference>
<dbReference type="Gene3D" id="3.30.200.20">
    <property type="entry name" value="Phosphorylase Kinase, domain 1"/>
    <property type="match status" value="1"/>
</dbReference>
<gene>
    <name evidence="4" type="ORF">SDRG_08659</name>
</gene>
<dbReference type="OMA" id="SDMINPH"/>
<evidence type="ECO:0000256" key="2">
    <source>
        <dbReference type="SAM" id="SignalP"/>
    </source>
</evidence>
<feature type="domain" description="Protein kinase" evidence="3">
    <location>
        <begin position="418"/>
        <end position="678"/>
    </location>
</feature>
<dbReference type="GO" id="GO:0004674">
    <property type="term" value="F:protein serine/threonine kinase activity"/>
    <property type="evidence" value="ECO:0007669"/>
    <property type="project" value="TreeGrafter"/>
</dbReference>
<feature type="signal peptide" evidence="2">
    <location>
        <begin position="1"/>
        <end position="18"/>
    </location>
</feature>
<dbReference type="PROSITE" id="PS50011">
    <property type="entry name" value="PROTEIN_KINASE_DOM"/>
    <property type="match status" value="1"/>
</dbReference>
<dbReference type="PANTHER" id="PTHR44329">
    <property type="entry name" value="SERINE/THREONINE-PROTEIN KINASE TNNI3K-RELATED"/>
    <property type="match status" value="1"/>
</dbReference>
<dbReference type="SUPFAM" id="SSF52058">
    <property type="entry name" value="L domain-like"/>
    <property type="match status" value="1"/>
</dbReference>
<dbReference type="eggNOG" id="KOG0192">
    <property type="taxonomic scope" value="Eukaryota"/>
</dbReference>
<dbReference type="InterPro" id="IPR001245">
    <property type="entry name" value="Ser-Thr/Tyr_kinase_cat_dom"/>
</dbReference>
<feature type="chain" id="PRO_5004583408" evidence="2">
    <location>
        <begin position="19"/>
        <end position="683"/>
    </location>
</feature>
<dbReference type="InterPro" id="IPR011009">
    <property type="entry name" value="Kinase-like_dom_sf"/>
</dbReference>
<keyword evidence="2" id="KW-0732">Signal</keyword>
<dbReference type="AlphaFoldDB" id="T0QJS1"/>